<dbReference type="PATRIC" id="fig|1239307.3.peg.4443"/>
<dbReference type="AlphaFoldDB" id="W0I3J4"/>
<keyword evidence="3" id="KW-1185">Reference proteome</keyword>
<gene>
    <name evidence="2" type="ORF">Sant_4027</name>
</gene>
<dbReference type="EMBL" id="CP006569">
    <property type="protein sequence ID" value="AHF78983.1"/>
    <property type="molecule type" value="Genomic_DNA"/>
</dbReference>
<feature type="region of interest" description="Disordered" evidence="1">
    <location>
        <begin position="32"/>
        <end position="57"/>
    </location>
</feature>
<organism evidence="2 3">
    <name type="scientific">Sodalis praecaptivus</name>
    <dbReference type="NCBI Taxonomy" id="1239307"/>
    <lineage>
        <taxon>Bacteria</taxon>
        <taxon>Pseudomonadati</taxon>
        <taxon>Pseudomonadota</taxon>
        <taxon>Gammaproteobacteria</taxon>
        <taxon>Enterobacterales</taxon>
        <taxon>Bruguierivoracaceae</taxon>
        <taxon>Sodalis</taxon>
    </lineage>
</organism>
<feature type="compositionally biased region" description="Basic and acidic residues" evidence="1">
    <location>
        <begin position="36"/>
        <end position="50"/>
    </location>
</feature>
<dbReference type="Proteomes" id="UP000019028">
    <property type="component" value="Chromosome"/>
</dbReference>
<dbReference type="KEGG" id="sod:Sant_4027"/>
<name>W0I3J4_9GAMM</name>
<dbReference type="HOGENOM" id="CLU_1601600_0_0_6"/>
<sequence length="166" mass="19009">MRTNSTAPCGSLYDVNRGDHDMPIGRIASPLSQVRNVEHGHKRNSADRVSDNGPQMKRPRLQADGEIFAKLTHLRQVYGDADYHRFTHLDFRDQEPQQVLSLFEKGNYYMQNEHVMKLMPGTRVLPASLTTISFRMIQDAAFPFVDQLVKDDDFDGLFKLNLCVDI</sequence>
<protein>
    <submittedName>
        <fullName evidence="2">Arginase-like protein</fullName>
    </submittedName>
</protein>
<evidence type="ECO:0000256" key="1">
    <source>
        <dbReference type="SAM" id="MobiDB-lite"/>
    </source>
</evidence>
<proteinExistence type="predicted"/>
<evidence type="ECO:0000313" key="2">
    <source>
        <dbReference type="EMBL" id="AHF78983.1"/>
    </source>
</evidence>
<accession>W0I3J4</accession>
<dbReference type="RefSeq" id="WP_148296335.1">
    <property type="nucleotide sequence ID" value="NZ_CP006569.1"/>
</dbReference>
<reference evidence="2 3" key="1">
    <citation type="journal article" date="2014" name="Genome Biol. Evol.">
        <title>Genome degeneration and adaptation in a nascent stage of symbiosis.</title>
        <authorList>
            <person name="Oakeson K.F."/>
            <person name="Gil R."/>
            <person name="Clayton A.L."/>
            <person name="Dunn D.M."/>
            <person name="von Niederhausern A.C."/>
            <person name="Hamil C."/>
            <person name="Aoyagi A."/>
            <person name="Duval B."/>
            <person name="Baca A."/>
            <person name="Silva F.J."/>
            <person name="Vallier A."/>
            <person name="Jackson D.G."/>
            <person name="Latorre A."/>
            <person name="Weiss R.B."/>
            <person name="Heddi A."/>
            <person name="Moya A."/>
            <person name="Dale C."/>
        </authorList>
    </citation>
    <scope>NUCLEOTIDE SEQUENCE [LARGE SCALE GENOMIC DNA]</scope>
    <source>
        <strain evidence="2 3">HS1</strain>
    </source>
</reference>
<evidence type="ECO:0000313" key="3">
    <source>
        <dbReference type="Proteomes" id="UP000019028"/>
    </source>
</evidence>